<reference evidence="8 9" key="1">
    <citation type="submission" date="2014-09" db="EMBL/GenBank/DDBJ databases">
        <authorList>
            <person name="Hornung B.V."/>
        </authorList>
    </citation>
    <scope>NUCLEOTIDE SEQUENCE [LARGE SCALE GENOMIC DNA]</scope>
    <source>
        <strain evidence="8 9">FRIFI</strain>
    </source>
</reference>
<gene>
    <name evidence="8" type="ORF">FRIFI_0593</name>
</gene>
<organism evidence="8 9">
    <name type="scientific">Romboutsia hominis</name>
    <dbReference type="NCBI Taxonomy" id="1507512"/>
    <lineage>
        <taxon>Bacteria</taxon>
        <taxon>Bacillati</taxon>
        <taxon>Bacillota</taxon>
        <taxon>Clostridia</taxon>
        <taxon>Peptostreptococcales</taxon>
        <taxon>Peptostreptococcaceae</taxon>
        <taxon>Romboutsia</taxon>
    </lineage>
</organism>
<proteinExistence type="inferred from homology"/>
<dbReference type="InterPro" id="IPR020471">
    <property type="entry name" value="AKR"/>
</dbReference>
<feature type="domain" description="NADP-dependent oxidoreductase" evidence="7">
    <location>
        <begin position="50"/>
        <end position="291"/>
    </location>
</feature>
<evidence type="ECO:0000256" key="4">
    <source>
        <dbReference type="PIRSR" id="PIRSR000097-1"/>
    </source>
</evidence>
<dbReference type="Gene3D" id="3.20.20.100">
    <property type="entry name" value="NADP-dependent oxidoreductase domain"/>
    <property type="match status" value="1"/>
</dbReference>
<dbReference type="SUPFAM" id="SSF51430">
    <property type="entry name" value="NAD(P)-linked oxidoreductase"/>
    <property type="match status" value="1"/>
</dbReference>
<keyword evidence="2" id="KW-0521">NADP</keyword>
<dbReference type="PANTHER" id="PTHR43827:SF3">
    <property type="entry name" value="NADP-DEPENDENT OXIDOREDUCTASE DOMAIN-CONTAINING PROTEIN"/>
    <property type="match status" value="1"/>
</dbReference>
<dbReference type="InterPro" id="IPR036812">
    <property type="entry name" value="NAD(P)_OxRdtase_dom_sf"/>
</dbReference>
<comment type="similarity">
    <text evidence="1">Belongs to the aldo/keto reductase family.</text>
</comment>
<dbReference type="Proteomes" id="UP000245695">
    <property type="component" value="Chromosome 1"/>
</dbReference>
<accession>A0A2P2BP36</accession>
<dbReference type="GO" id="GO:0016616">
    <property type="term" value="F:oxidoreductase activity, acting on the CH-OH group of donors, NAD or NADP as acceptor"/>
    <property type="evidence" value="ECO:0007669"/>
    <property type="project" value="UniProtKB-ARBA"/>
</dbReference>
<dbReference type="KEGG" id="rhom:FRIFI_0593"/>
<evidence type="ECO:0000259" key="7">
    <source>
        <dbReference type="Pfam" id="PF00248"/>
    </source>
</evidence>
<sequence>MMQKKHISRQCFFIDLNNISIGEILIKRGKLIMHEKFKILSNDVKIPLVGFGTYKSGNDEETARLVIKALNAGYRMIDTAYFYGNEVGIGKGIKDSEINREEIFLVTKLWNDDHGYEKTIEAFNKSLNNLQVDYIDLYLIHWPNKLNNETWKAFEYLYETGKVKAIGVCNFKVNHLEDLKKSAKIMPMINQVEIHPFSTKNEILNYCKDNNIQVIAWSPISRGRVFSSDLMVNLSEKYKKTIAQIVLRWHIQRGIIPIPKSSNEDRIKENIDIFNFEISNEDIEAINSLNEGDYVSVSKPPINTIYNEAK</sequence>
<dbReference type="EMBL" id="LN650648">
    <property type="protein sequence ID" value="CEI72140.1"/>
    <property type="molecule type" value="Genomic_DNA"/>
</dbReference>
<keyword evidence="3" id="KW-0560">Oxidoreductase</keyword>
<feature type="binding site" evidence="5">
    <location>
        <position position="141"/>
    </location>
    <ligand>
        <name>substrate</name>
    </ligand>
</feature>
<dbReference type="PROSITE" id="PS00062">
    <property type="entry name" value="ALDOKETO_REDUCTASE_2"/>
    <property type="match status" value="1"/>
</dbReference>
<evidence type="ECO:0000256" key="1">
    <source>
        <dbReference type="ARBA" id="ARBA00007905"/>
    </source>
</evidence>
<dbReference type="InterPro" id="IPR023210">
    <property type="entry name" value="NADP_OxRdtase_dom"/>
</dbReference>
<dbReference type="Pfam" id="PF00248">
    <property type="entry name" value="Aldo_ket_red"/>
    <property type="match status" value="1"/>
</dbReference>
<evidence type="ECO:0000256" key="2">
    <source>
        <dbReference type="ARBA" id="ARBA00022857"/>
    </source>
</evidence>
<name>A0A2P2BP36_9FIRM</name>
<dbReference type="PROSITE" id="PS00063">
    <property type="entry name" value="ALDOKETO_REDUCTASE_3"/>
    <property type="match status" value="1"/>
</dbReference>
<dbReference type="PIRSF" id="PIRSF000097">
    <property type="entry name" value="AKR"/>
    <property type="match status" value="1"/>
</dbReference>
<dbReference type="CDD" id="cd19071">
    <property type="entry name" value="AKR_AKR1-5-like"/>
    <property type="match status" value="1"/>
</dbReference>
<evidence type="ECO:0000313" key="8">
    <source>
        <dbReference type="EMBL" id="CEI72140.1"/>
    </source>
</evidence>
<dbReference type="AlphaFoldDB" id="A0A2P2BP36"/>
<feature type="site" description="Lowers pKa of active site Tyr" evidence="6">
    <location>
        <position position="108"/>
    </location>
</feature>
<evidence type="ECO:0000313" key="9">
    <source>
        <dbReference type="Proteomes" id="UP000245695"/>
    </source>
</evidence>
<feature type="active site" description="Proton donor" evidence="4">
    <location>
        <position position="83"/>
    </location>
</feature>
<dbReference type="InterPro" id="IPR018170">
    <property type="entry name" value="Aldo/ket_reductase_CS"/>
</dbReference>
<dbReference type="PANTHER" id="PTHR43827">
    <property type="entry name" value="2,5-DIKETO-D-GLUCONIC ACID REDUCTASE"/>
    <property type="match status" value="1"/>
</dbReference>
<dbReference type="FunFam" id="3.20.20.100:FF:000015">
    <property type="entry name" value="Oxidoreductase, aldo/keto reductase family"/>
    <property type="match status" value="1"/>
</dbReference>
<evidence type="ECO:0000256" key="3">
    <source>
        <dbReference type="ARBA" id="ARBA00023002"/>
    </source>
</evidence>
<protein>
    <submittedName>
        <fullName evidence="8">Prostaglandin F synthase</fullName>
    </submittedName>
</protein>
<dbReference type="PRINTS" id="PR00069">
    <property type="entry name" value="ALDKETRDTASE"/>
</dbReference>
<evidence type="ECO:0000256" key="6">
    <source>
        <dbReference type="PIRSR" id="PIRSR000097-3"/>
    </source>
</evidence>
<evidence type="ECO:0000256" key="5">
    <source>
        <dbReference type="PIRSR" id="PIRSR000097-2"/>
    </source>
</evidence>
<keyword evidence="9" id="KW-1185">Reference proteome</keyword>